<evidence type="ECO:0000256" key="2">
    <source>
        <dbReference type="SAM" id="Phobius"/>
    </source>
</evidence>
<dbReference type="EMBL" id="CP121196">
    <property type="protein sequence ID" value="XBH18228.1"/>
    <property type="molecule type" value="Genomic_DNA"/>
</dbReference>
<dbReference type="AlphaFoldDB" id="A0AAU7DLT0"/>
<feature type="transmembrane region" description="Helical" evidence="2">
    <location>
        <begin position="12"/>
        <end position="28"/>
    </location>
</feature>
<evidence type="ECO:0000256" key="1">
    <source>
        <dbReference type="SAM" id="MobiDB-lite"/>
    </source>
</evidence>
<keyword evidence="2" id="KW-0812">Transmembrane</keyword>
<protein>
    <recommendedName>
        <fullName evidence="4">DUF5668 domain-containing protein</fullName>
    </recommendedName>
</protein>
<reference evidence="3" key="1">
    <citation type="submission" date="2023-03" db="EMBL/GenBank/DDBJ databases">
        <title>Edaphobacter sp.</title>
        <authorList>
            <person name="Huber K.J."/>
            <person name="Papendorf J."/>
            <person name="Pilke C."/>
            <person name="Bunk B."/>
            <person name="Sproeer C."/>
            <person name="Pester M."/>
        </authorList>
    </citation>
    <scope>NUCLEOTIDE SEQUENCE</scope>
    <source>
        <strain evidence="3">DSM 110680</strain>
    </source>
</reference>
<organism evidence="3">
    <name type="scientific">Telmatobacter sp. DSM 110680</name>
    <dbReference type="NCBI Taxonomy" id="3036704"/>
    <lineage>
        <taxon>Bacteria</taxon>
        <taxon>Pseudomonadati</taxon>
        <taxon>Acidobacteriota</taxon>
        <taxon>Terriglobia</taxon>
        <taxon>Terriglobales</taxon>
        <taxon>Acidobacteriaceae</taxon>
        <taxon>Telmatobacter</taxon>
    </lineage>
</organism>
<sequence length="108" mass="11356">MNRYILIRRLRGPAILLLLGTILLMHQAGLVDFWSLFFPLLLILIGVLKLAERAALAAAGDETPYPGSPYPYGAAVNPAAATAAQPQPGTSIVPATQDYGKGPEGGQS</sequence>
<keyword evidence="2" id="KW-0472">Membrane</keyword>
<gene>
    <name evidence="3" type="ORF">P8935_02590</name>
</gene>
<name>A0AAU7DLT0_9BACT</name>
<keyword evidence="2" id="KW-1133">Transmembrane helix</keyword>
<feature type="transmembrane region" description="Helical" evidence="2">
    <location>
        <begin position="34"/>
        <end position="51"/>
    </location>
</feature>
<accession>A0AAU7DLT0</accession>
<proteinExistence type="predicted"/>
<evidence type="ECO:0000313" key="3">
    <source>
        <dbReference type="EMBL" id="XBH18228.1"/>
    </source>
</evidence>
<feature type="region of interest" description="Disordered" evidence="1">
    <location>
        <begin position="85"/>
        <end position="108"/>
    </location>
</feature>
<evidence type="ECO:0008006" key="4">
    <source>
        <dbReference type="Google" id="ProtNLM"/>
    </source>
</evidence>
<dbReference type="RefSeq" id="WP_348263451.1">
    <property type="nucleotide sequence ID" value="NZ_CP121196.1"/>
</dbReference>